<evidence type="ECO:0000256" key="1">
    <source>
        <dbReference type="ARBA" id="ARBA00023172"/>
    </source>
</evidence>
<evidence type="ECO:0000259" key="3">
    <source>
        <dbReference type="Pfam" id="PF00589"/>
    </source>
</evidence>
<dbReference type="GO" id="GO:0006310">
    <property type="term" value="P:DNA recombination"/>
    <property type="evidence" value="ECO:0007669"/>
    <property type="project" value="UniProtKB-KW"/>
</dbReference>
<evidence type="ECO:0000313" key="4">
    <source>
        <dbReference type="EMBL" id="XBG31585.1"/>
    </source>
</evidence>
<feature type="region of interest" description="Disordered" evidence="2">
    <location>
        <begin position="65"/>
        <end position="86"/>
    </location>
</feature>
<gene>
    <name evidence="4" type="ORF">ABH853_25715</name>
</gene>
<name>A0AAU7BGR8_9PSED</name>
<organism evidence="4">
    <name type="scientific">Pseudomonas sp. 13.2</name>
    <dbReference type="NCBI Taxonomy" id="3144665"/>
    <lineage>
        <taxon>Bacteria</taxon>
        <taxon>Pseudomonadati</taxon>
        <taxon>Pseudomonadota</taxon>
        <taxon>Gammaproteobacteria</taxon>
        <taxon>Pseudomonadales</taxon>
        <taxon>Pseudomonadaceae</taxon>
        <taxon>Pseudomonas</taxon>
    </lineage>
</organism>
<dbReference type="InterPro" id="IPR013762">
    <property type="entry name" value="Integrase-like_cat_sf"/>
</dbReference>
<dbReference type="GO" id="GO:0015074">
    <property type="term" value="P:DNA integration"/>
    <property type="evidence" value="ECO:0007669"/>
    <property type="project" value="InterPro"/>
</dbReference>
<feature type="domain" description="Tyr recombinase" evidence="3">
    <location>
        <begin position="1"/>
        <end position="61"/>
    </location>
</feature>
<dbReference type="Pfam" id="PF00589">
    <property type="entry name" value="Phage_integrase"/>
    <property type="match status" value="1"/>
</dbReference>
<dbReference type="AlphaFoldDB" id="A0AAU7BGR8"/>
<dbReference type="GO" id="GO:0003677">
    <property type="term" value="F:DNA binding"/>
    <property type="evidence" value="ECO:0007669"/>
    <property type="project" value="InterPro"/>
</dbReference>
<accession>A0AAU7BGR8</accession>
<sequence>MRTGEIMSLRWDEVDVEKKTAHICRIVVEKQAVERTKTKYTRTVMLNSRALGALARAREIAQYRSKQKRRVSTESPFIFQPSGSSPRIQRSLLGSLGARCRCFSRPTPSG</sequence>
<dbReference type="SUPFAM" id="SSF56349">
    <property type="entry name" value="DNA breaking-rejoining enzymes"/>
    <property type="match status" value="1"/>
</dbReference>
<dbReference type="EMBL" id="CP157179">
    <property type="protein sequence ID" value="XBG31585.1"/>
    <property type="molecule type" value="Genomic_DNA"/>
</dbReference>
<dbReference type="Gene3D" id="1.10.443.10">
    <property type="entry name" value="Intergrase catalytic core"/>
    <property type="match status" value="1"/>
</dbReference>
<protein>
    <submittedName>
        <fullName evidence="4">Tyrosine-type recombinase/integrase</fullName>
    </submittedName>
</protein>
<dbReference type="InterPro" id="IPR002104">
    <property type="entry name" value="Integrase_catalytic"/>
</dbReference>
<proteinExistence type="predicted"/>
<reference evidence="4" key="2">
    <citation type="submission" date="2024-05" db="EMBL/GenBank/DDBJ databases">
        <authorList>
            <person name="Mellies J."/>
            <person name="Newton I."/>
        </authorList>
    </citation>
    <scope>NUCLEOTIDE SEQUENCE</scope>
    <source>
        <strain evidence="4">13.2</strain>
    </source>
</reference>
<reference evidence="4" key="1">
    <citation type="journal article" date="2019" name="Microbiol. Resour. Announc.">
        <title>Draft Genome Sequences of Five Environmental Bacterial Isolates That Degrade Polyethylene Terephthalate Plastic.</title>
        <authorList>
            <person name="Leon-Zayas R."/>
            <person name="Roberts C."/>
            <person name="Vague M."/>
            <person name="Mellies J.L."/>
        </authorList>
    </citation>
    <scope>NUCLEOTIDE SEQUENCE</scope>
    <source>
        <strain evidence="4">13.2</strain>
    </source>
</reference>
<keyword evidence="1" id="KW-0233">DNA recombination</keyword>
<dbReference type="InterPro" id="IPR011010">
    <property type="entry name" value="DNA_brk_join_enz"/>
</dbReference>
<evidence type="ECO:0000256" key="2">
    <source>
        <dbReference type="SAM" id="MobiDB-lite"/>
    </source>
</evidence>